<sequence length="386" mass="43998">MKFRRLYPAESRSIAELDLSRSPFPRSGHRLLATDDKIYLVGGYNPQVSGGGSGSILREIFCFNITTSKWEKLKPHQNNLPDELASHCSELYKNYILIYGGSGYPFGQRNSNKLYCFNLKTNRFRLVNVEHGLHDPDVPEPGYGQATVLDGHNLYVVGGTSGFEYNCDIHKIDLQKSPLTWKRLASGNTLDLERYRHECVVFRGRLILFGGGKSDEARALHVLDCFDLQLSEWISLNTKADKRHGFPGARRCPGLARRKNDVYICGGTSNNFIYDDVWKFNLETSRWQKLNLVLPRPVYFHSFDISPDGGMYVYGGVASKQGTSEVERLGELYCFRLAPPSLKQLCSKNIFSWWADKSGGDTIFMDDIYGQFFEKYRKLFVLDTLD</sequence>
<accession>A0A915HKH7</accession>
<dbReference type="OMA" id="IHKHYLY"/>
<dbReference type="InterPro" id="IPR052125">
    <property type="entry name" value="KLHDC10"/>
</dbReference>
<comment type="similarity">
    <text evidence="3">Belongs to the KLHDC10 family.</text>
</comment>
<dbReference type="PANTHER" id="PTHR46428">
    <property type="entry name" value="KELCH DOMAIN-CONTAINING PROTEIN 10"/>
    <property type="match status" value="1"/>
</dbReference>
<evidence type="ECO:0000313" key="5">
    <source>
        <dbReference type="Proteomes" id="UP000887565"/>
    </source>
</evidence>
<dbReference type="InterPro" id="IPR015915">
    <property type="entry name" value="Kelch-typ_b-propeller"/>
</dbReference>
<proteinExistence type="inferred from homology"/>
<organism evidence="5 6">
    <name type="scientific">Romanomermis culicivorax</name>
    <name type="common">Nematode worm</name>
    <dbReference type="NCBI Taxonomy" id="13658"/>
    <lineage>
        <taxon>Eukaryota</taxon>
        <taxon>Metazoa</taxon>
        <taxon>Ecdysozoa</taxon>
        <taxon>Nematoda</taxon>
        <taxon>Enoplea</taxon>
        <taxon>Dorylaimia</taxon>
        <taxon>Mermithida</taxon>
        <taxon>Mermithoidea</taxon>
        <taxon>Mermithidae</taxon>
        <taxon>Romanomermis</taxon>
    </lineage>
</organism>
<evidence type="ECO:0000256" key="2">
    <source>
        <dbReference type="ARBA" id="ARBA00022737"/>
    </source>
</evidence>
<dbReference type="Gene3D" id="2.120.10.80">
    <property type="entry name" value="Kelch-type beta propeller"/>
    <property type="match status" value="2"/>
</dbReference>
<dbReference type="WBParaSite" id="nRc.2.0.1.t01965-RA">
    <property type="protein sequence ID" value="nRc.2.0.1.t01965-RA"/>
    <property type="gene ID" value="nRc.2.0.1.g01965"/>
</dbReference>
<name>A0A915HKH7_ROMCU</name>
<keyword evidence="2" id="KW-0677">Repeat</keyword>
<dbReference type="InterPro" id="IPR006652">
    <property type="entry name" value="Kelch_1"/>
</dbReference>
<evidence type="ECO:0000256" key="3">
    <source>
        <dbReference type="ARBA" id="ARBA00038487"/>
    </source>
</evidence>
<evidence type="ECO:0000256" key="4">
    <source>
        <dbReference type="ARBA" id="ARBA00041041"/>
    </source>
</evidence>
<dbReference type="Proteomes" id="UP000887565">
    <property type="component" value="Unplaced"/>
</dbReference>
<dbReference type="Pfam" id="PF24681">
    <property type="entry name" value="Kelch_KLHDC2_KLHL20_DRC7"/>
    <property type="match status" value="1"/>
</dbReference>
<dbReference type="GO" id="GO:0032874">
    <property type="term" value="P:positive regulation of stress-activated MAPK cascade"/>
    <property type="evidence" value="ECO:0007669"/>
    <property type="project" value="TreeGrafter"/>
</dbReference>
<dbReference type="Pfam" id="PF01344">
    <property type="entry name" value="Kelch_1"/>
    <property type="match status" value="1"/>
</dbReference>
<evidence type="ECO:0000256" key="1">
    <source>
        <dbReference type="ARBA" id="ARBA00022441"/>
    </source>
</evidence>
<keyword evidence="1" id="KW-0880">Kelch repeat</keyword>
<dbReference type="PANTHER" id="PTHR46428:SF1">
    <property type="entry name" value="KELCH DOMAIN-CONTAINING PROTEIN 10"/>
    <property type="match status" value="1"/>
</dbReference>
<dbReference type="SUPFAM" id="SSF117281">
    <property type="entry name" value="Kelch motif"/>
    <property type="match status" value="1"/>
</dbReference>
<protein>
    <recommendedName>
        <fullName evidence="4">Kelch domain-containing protein 10</fullName>
    </recommendedName>
</protein>
<dbReference type="AlphaFoldDB" id="A0A915HKH7"/>
<evidence type="ECO:0000313" key="6">
    <source>
        <dbReference type="WBParaSite" id="nRc.2.0.1.t01965-RA"/>
    </source>
</evidence>
<reference evidence="6" key="1">
    <citation type="submission" date="2022-11" db="UniProtKB">
        <authorList>
            <consortium name="WormBaseParasite"/>
        </authorList>
    </citation>
    <scope>IDENTIFICATION</scope>
</reference>
<keyword evidence="5" id="KW-1185">Reference proteome</keyword>